<dbReference type="InterPro" id="IPR032675">
    <property type="entry name" value="LRR_dom_sf"/>
</dbReference>
<dbReference type="Proteomes" id="UP001630127">
    <property type="component" value="Unassembled WGS sequence"/>
</dbReference>
<keyword evidence="3" id="KW-1185">Reference proteome</keyword>
<evidence type="ECO:0000259" key="1">
    <source>
        <dbReference type="Pfam" id="PF24758"/>
    </source>
</evidence>
<dbReference type="SUPFAM" id="SSF52047">
    <property type="entry name" value="RNI-like"/>
    <property type="match status" value="1"/>
</dbReference>
<dbReference type="Pfam" id="PF24758">
    <property type="entry name" value="LRR_At5g56370"/>
    <property type="match status" value="1"/>
</dbReference>
<reference evidence="2 3" key="1">
    <citation type="submission" date="2024-11" db="EMBL/GenBank/DDBJ databases">
        <title>A near-complete genome assembly of Cinchona calisaya.</title>
        <authorList>
            <person name="Lian D.C."/>
            <person name="Zhao X.W."/>
            <person name="Wei L."/>
        </authorList>
    </citation>
    <scope>NUCLEOTIDE SEQUENCE [LARGE SCALE GENOMIC DNA]</scope>
    <source>
        <tissue evidence="2">Nenye</tissue>
    </source>
</reference>
<evidence type="ECO:0000313" key="3">
    <source>
        <dbReference type="Proteomes" id="UP001630127"/>
    </source>
</evidence>
<organism evidence="2 3">
    <name type="scientific">Cinchona calisaya</name>
    <dbReference type="NCBI Taxonomy" id="153742"/>
    <lineage>
        <taxon>Eukaryota</taxon>
        <taxon>Viridiplantae</taxon>
        <taxon>Streptophyta</taxon>
        <taxon>Embryophyta</taxon>
        <taxon>Tracheophyta</taxon>
        <taxon>Spermatophyta</taxon>
        <taxon>Magnoliopsida</taxon>
        <taxon>eudicotyledons</taxon>
        <taxon>Gunneridae</taxon>
        <taxon>Pentapetalae</taxon>
        <taxon>asterids</taxon>
        <taxon>lamiids</taxon>
        <taxon>Gentianales</taxon>
        <taxon>Rubiaceae</taxon>
        <taxon>Cinchonoideae</taxon>
        <taxon>Cinchoneae</taxon>
        <taxon>Cinchona</taxon>
    </lineage>
</organism>
<comment type="caution">
    <text evidence="2">The sequence shown here is derived from an EMBL/GenBank/DDBJ whole genome shotgun (WGS) entry which is preliminary data.</text>
</comment>
<gene>
    <name evidence="2" type="ORF">ACH5RR_037910</name>
</gene>
<proteinExistence type="predicted"/>
<protein>
    <recommendedName>
        <fullName evidence="1">F-box/LRR-repeat protein 15/At3g58940/PEG3-like LRR domain-containing protein</fullName>
    </recommendedName>
</protein>
<evidence type="ECO:0000313" key="2">
    <source>
        <dbReference type="EMBL" id="KAL3503461.1"/>
    </source>
</evidence>
<accession>A0ABD2Y8X0</accession>
<dbReference type="InterPro" id="IPR055411">
    <property type="entry name" value="LRR_FXL15/At3g58940/PEG3-like"/>
</dbReference>
<dbReference type="Gene3D" id="3.80.10.10">
    <property type="entry name" value="Ribonuclease Inhibitor"/>
    <property type="match status" value="1"/>
</dbReference>
<name>A0ABD2Y8X0_9GENT</name>
<dbReference type="AlphaFoldDB" id="A0ABD2Y8X0"/>
<dbReference type="EMBL" id="JBJUIK010000015">
    <property type="protein sequence ID" value="KAL3503461.1"/>
    <property type="molecule type" value="Genomic_DNA"/>
</dbReference>
<feature type="domain" description="F-box/LRR-repeat protein 15/At3g58940/PEG3-like LRR" evidence="1">
    <location>
        <begin position="5"/>
        <end position="92"/>
    </location>
</feature>
<sequence>MLLGSLDGCTSLVNLKLEGNFCVQAPDFKLPNLKLLILEYIEFMDSDSVESLFNACLVLEQLILKYCDFRFVASLRICLPLLKGLIIAGCHYESECDFVF</sequence>